<organism evidence="1 2">
    <name type="scientific">Candidatus Enterococcus lowellii</name>
    <dbReference type="NCBI Taxonomy" id="2230877"/>
    <lineage>
        <taxon>Bacteria</taxon>
        <taxon>Bacillati</taxon>
        <taxon>Bacillota</taxon>
        <taxon>Bacilli</taxon>
        <taxon>Lactobacillales</taxon>
        <taxon>Enterococcaceae</taxon>
        <taxon>Enterococcus</taxon>
    </lineage>
</organism>
<name>A0ABZ2SNP8_9ENTE</name>
<evidence type="ECO:0000313" key="1">
    <source>
        <dbReference type="EMBL" id="WYJ77408.1"/>
    </source>
</evidence>
<reference evidence="1 2" key="2">
    <citation type="submission" date="2024-03" db="EMBL/GenBank/DDBJ databases">
        <title>The Genome Sequence of Enterococcus sp. DIV2402.</title>
        <authorList>
            <consortium name="The Broad Institute Genomics Platform"/>
            <consortium name="The Broad Institute Microbial Omics Core"/>
            <consortium name="The Broad Institute Genomic Center for Infectious Diseases"/>
            <person name="Earl A."/>
            <person name="Manson A."/>
            <person name="Gilmore M."/>
            <person name="Schwartman J."/>
            <person name="Shea T."/>
            <person name="Abouelleil A."/>
            <person name="Cao P."/>
            <person name="Chapman S."/>
            <person name="Cusick C."/>
            <person name="Young S."/>
            <person name="Neafsey D."/>
            <person name="Nusbaum C."/>
            <person name="Birren B."/>
        </authorList>
    </citation>
    <scope>NUCLEOTIDE SEQUENCE [LARGE SCALE GENOMIC DNA]</scope>
    <source>
        <strain evidence="1 2">DIV2402</strain>
    </source>
</reference>
<protein>
    <submittedName>
        <fullName evidence="1">Uncharacterized protein</fullName>
    </submittedName>
</protein>
<dbReference type="EMBL" id="CP147251">
    <property type="protein sequence ID" value="WYJ77408.1"/>
    <property type="molecule type" value="Genomic_DNA"/>
</dbReference>
<reference evidence="1 2" key="1">
    <citation type="submission" date="2021-03" db="EMBL/GenBank/DDBJ databases">
        <authorList>
            <person name="Gilmore M.S."/>
            <person name="Schwartzman J."/>
            <person name="Van Tyne D."/>
            <person name="Martin M."/>
            <person name="Earl A.M."/>
            <person name="Manson A.L."/>
            <person name="Straub T."/>
            <person name="Salamzade R."/>
            <person name="Saavedra J."/>
            <person name="Lebreton F."/>
            <person name="Prichula J."/>
            <person name="Schaufler K."/>
            <person name="Gaca A."/>
            <person name="Sgardioli B."/>
            <person name="Wagenaar J."/>
            <person name="Strong T."/>
        </authorList>
    </citation>
    <scope>NUCLEOTIDE SEQUENCE [LARGE SCALE GENOMIC DNA]</scope>
    <source>
        <strain evidence="1 2">DIV2402</strain>
    </source>
</reference>
<proteinExistence type="predicted"/>
<gene>
    <name evidence="1" type="ORF">DOK78_002046</name>
</gene>
<accession>A0ABZ2SNP8</accession>
<dbReference type="Proteomes" id="UP000664701">
    <property type="component" value="Chromosome"/>
</dbReference>
<sequence length="43" mass="5236">MYNVYTMKRIWLDVDKKGYKQWAELMAKANLHTNERLEYTIGI</sequence>
<evidence type="ECO:0000313" key="2">
    <source>
        <dbReference type="Proteomes" id="UP000664701"/>
    </source>
</evidence>
<keyword evidence="2" id="KW-1185">Reference proteome</keyword>